<dbReference type="EMBL" id="JACHMO010000001">
    <property type="protein sequence ID" value="MBB5800234.1"/>
    <property type="molecule type" value="Genomic_DNA"/>
</dbReference>
<protein>
    <submittedName>
        <fullName evidence="2">Transposase InsO family protein</fullName>
    </submittedName>
</protein>
<dbReference type="RefSeq" id="WP_184914417.1">
    <property type="nucleotide sequence ID" value="NZ_JACHMO010000001.1"/>
</dbReference>
<gene>
    <name evidence="2" type="ORF">F4560_000002</name>
</gene>
<dbReference type="InterPro" id="IPR025948">
    <property type="entry name" value="HTH-like_dom"/>
</dbReference>
<organism evidence="2 3">
    <name type="scientific">Saccharothrix ecbatanensis</name>
    <dbReference type="NCBI Taxonomy" id="1105145"/>
    <lineage>
        <taxon>Bacteria</taxon>
        <taxon>Bacillati</taxon>
        <taxon>Actinomycetota</taxon>
        <taxon>Actinomycetes</taxon>
        <taxon>Pseudonocardiales</taxon>
        <taxon>Pseudonocardiaceae</taxon>
        <taxon>Saccharothrix</taxon>
    </lineage>
</organism>
<name>A0A7W9LXY4_9PSEU</name>
<dbReference type="PANTHER" id="PTHR46889:SF4">
    <property type="entry name" value="TRANSPOSASE INSO FOR INSERTION SEQUENCE ELEMENT IS911B-RELATED"/>
    <property type="match status" value="1"/>
</dbReference>
<reference evidence="2 3" key="1">
    <citation type="submission" date="2020-08" db="EMBL/GenBank/DDBJ databases">
        <title>Sequencing the genomes of 1000 actinobacteria strains.</title>
        <authorList>
            <person name="Klenk H.-P."/>
        </authorList>
    </citation>
    <scope>NUCLEOTIDE SEQUENCE [LARGE SCALE GENOMIC DNA]</scope>
    <source>
        <strain evidence="2 3">DSM 45486</strain>
    </source>
</reference>
<proteinExistence type="predicted"/>
<sequence>MTRSYRFISEHRAVFGVTRLCRVLRVRRPGFYEWLAAAQTRAERAADDERLAAEIGEVHADHRGAYGRPRIVAALRHRGRRVNHKRVGRVMRERGVVGLTRRRRRSLTRPDVAAAPVPDLIGRDFTAPTPGRRLVGDIT</sequence>
<evidence type="ECO:0000259" key="1">
    <source>
        <dbReference type="Pfam" id="PF13276"/>
    </source>
</evidence>
<accession>A0A7W9LXY4</accession>
<dbReference type="PANTHER" id="PTHR46889">
    <property type="entry name" value="TRANSPOSASE INSF FOR INSERTION SEQUENCE IS3B-RELATED"/>
    <property type="match status" value="1"/>
</dbReference>
<dbReference type="InterPro" id="IPR050900">
    <property type="entry name" value="Transposase_IS3/IS150/IS904"/>
</dbReference>
<comment type="caution">
    <text evidence="2">The sequence shown here is derived from an EMBL/GenBank/DDBJ whole genome shotgun (WGS) entry which is preliminary data.</text>
</comment>
<evidence type="ECO:0000313" key="2">
    <source>
        <dbReference type="EMBL" id="MBB5800234.1"/>
    </source>
</evidence>
<dbReference type="Proteomes" id="UP000552097">
    <property type="component" value="Unassembled WGS sequence"/>
</dbReference>
<feature type="domain" description="HTH-like" evidence="1">
    <location>
        <begin position="47"/>
        <end position="104"/>
    </location>
</feature>
<dbReference type="Pfam" id="PF13276">
    <property type="entry name" value="HTH_21"/>
    <property type="match status" value="1"/>
</dbReference>
<evidence type="ECO:0000313" key="3">
    <source>
        <dbReference type="Proteomes" id="UP000552097"/>
    </source>
</evidence>
<keyword evidence="3" id="KW-1185">Reference proteome</keyword>
<dbReference type="AlphaFoldDB" id="A0A7W9LXY4"/>